<name>A0A2N3Y0R8_SACSN</name>
<dbReference type="Proteomes" id="UP000233786">
    <property type="component" value="Unassembled WGS sequence"/>
</dbReference>
<evidence type="ECO:0000313" key="2">
    <source>
        <dbReference type="Proteomes" id="UP000233786"/>
    </source>
</evidence>
<sequence>MTATSVTPVPWGGEAWRGPMSWPDRTSKAYDLAVRLEVGMTQHAAHQRYGYRLVQQHGDHNYPNGISAAMELMSMPGHCGTHVDSLGHISVDGCIAGERNITSLQSEEDGVPIGSVEELPPLVGRGHLVDGEVLFGREMTNRDGFGAPELDEWFADRPQPGPGSIVLFRTGLMKSWEEPDRYLGTGVGLPGVSLSGAEWLSSRGVLAVGGDTASFEHKPEWTVPALDVHVHLLVRSAIPIMESVYLEGLAADGVHDGFFFMAAPLRIKGGTGSPIRPLAFV</sequence>
<evidence type="ECO:0000313" key="1">
    <source>
        <dbReference type="EMBL" id="PKW16518.1"/>
    </source>
</evidence>
<dbReference type="PANTHER" id="PTHR31118:SF12">
    <property type="entry name" value="CYCLASE-LIKE PROTEIN 2"/>
    <property type="match status" value="1"/>
</dbReference>
<dbReference type="RefSeq" id="WP_010314923.1">
    <property type="nucleotide sequence ID" value="NZ_CP061007.1"/>
</dbReference>
<protein>
    <submittedName>
        <fullName evidence="1">Kynurenine formamidase</fullName>
    </submittedName>
</protein>
<keyword evidence="2" id="KW-1185">Reference proteome</keyword>
<dbReference type="AlphaFoldDB" id="A0A2N3Y0R8"/>
<organism evidence="1 2">
    <name type="scientific">Saccharopolyspora spinosa</name>
    <dbReference type="NCBI Taxonomy" id="60894"/>
    <lineage>
        <taxon>Bacteria</taxon>
        <taxon>Bacillati</taxon>
        <taxon>Actinomycetota</taxon>
        <taxon>Actinomycetes</taxon>
        <taxon>Pseudonocardiales</taxon>
        <taxon>Pseudonocardiaceae</taxon>
        <taxon>Saccharopolyspora</taxon>
    </lineage>
</organism>
<dbReference type="GO" id="GO:0019441">
    <property type="term" value="P:L-tryptophan catabolic process to kynurenine"/>
    <property type="evidence" value="ECO:0007669"/>
    <property type="project" value="InterPro"/>
</dbReference>
<reference evidence="1" key="1">
    <citation type="submission" date="2017-12" db="EMBL/GenBank/DDBJ databases">
        <title>Sequencing the genomes of 1000 Actinobacteria strains.</title>
        <authorList>
            <person name="Klenk H.-P."/>
        </authorList>
    </citation>
    <scope>NUCLEOTIDE SEQUENCE [LARGE SCALE GENOMIC DNA]</scope>
    <source>
        <strain evidence="1">DSM 44228</strain>
    </source>
</reference>
<dbReference type="PANTHER" id="PTHR31118">
    <property type="entry name" value="CYCLASE-LIKE PROTEIN 2"/>
    <property type="match status" value="1"/>
</dbReference>
<dbReference type="GO" id="GO:0004061">
    <property type="term" value="F:arylformamidase activity"/>
    <property type="evidence" value="ECO:0007669"/>
    <property type="project" value="InterPro"/>
</dbReference>
<dbReference type="SUPFAM" id="SSF102198">
    <property type="entry name" value="Putative cyclase"/>
    <property type="match status" value="1"/>
</dbReference>
<comment type="caution">
    <text evidence="1">The sequence shown here is derived from an EMBL/GenBank/DDBJ whole genome shotgun (WGS) entry which is preliminary data.</text>
</comment>
<dbReference type="InterPro" id="IPR037175">
    <property type="entry name" value="KFase_sf"/>
</dbReference>
<dbReference type="OrthoDB" id="7067800at2"/>
<dbReference type="EMBL" id="PJNB01000001">
    <property type="protein sequence ID" value="PKW16518.1"/>
    <property type="molecule type" value="Genomic_DNA"/>
</dbReference>
<dbReference type="Pfam" id="PF04199">
    <property type="entry name" value="Cyclase"/>
    <property type="match status" value="1"/>
</dbReference>
<accession>A0A2N3Y0R8</accession>
<proteinExistence type="predicted"/>
<dbReference type="Gene3D" id="3.50.30.50">
    <property type="entry name" value="Putative cyclase"/>
    <property type="match status" value="1"/>
</dbReference>
<dbReference type="STRING" id="994479.GCA_000194155_07305"/>
<gene>
    <name evidence="1" type="ORF">A8926_4358</name>
</gene>
<dbReference type="InterPro" id="IPR007325">
    <property type="entry name" value="KFase/CYL"/>
</dbReference>